<gene>
    <name evidence="2" type="ORF">J1784_19245</name>
</gene>
<evidence type="ECO:0000313" key="2">
    <source>
        <dbReference type="EMBL" id="MBU9847138.1"/>
    </source>
</evidence>
<reference evidence="2 3" key="1">
    <citation type="submission" date="2021-03" db="EMBL/GenBank/DDBJ databases">
        <title>Five novel Rahnella species.</title>
        <authorList>
            <person name="Brady C."/>
            <person name="Asselin J."/>
            <person name="Beer S."/>
            <person name="Bruberg M.B."/>
            <person name="Crampton B."/>
            <person name="Venter S."/>
            <person name="Arnold D."/>
            <person name="Denman S."/>
        </authorList>
    </citation>
    <scope>NUCLEOTIDE SEQUENCE [LARGE SCALE GENOMIC DNA]</scope>
    <source>
        <strain evidence="2 3">FRB 231</strain>
    </source>
</reference>
<evidence type="ECO:0000313" key="3">
    <source>
        <dbReference type="Proteomes" id="UP000739284"/>
    </source>
</evidence>
<sequence length="257" mass="30037">MNKNPFVTHTYETWQAFLGDNQYFADDMGFVFRGHGCSEWILETSLDRLLSRLSPQGIDLDSTYDFLLKEFIHSIRSRSGVKKDELLNDSEIWSLGQHYGLATPLLDWSKSLYVALFFAFENHEPSKKSFRSIWALNLCPFVREAITEFNKQKEEKQHFKIIDPISDENMRLIAQTGIFSRQPLKFSIVEWVKENLPPDAPYLIKINIPESERLSILRHLRLMNIHHGTLFPDVEGAAKYCNHTLELLTDKRKFVKK</sequence>
<accession>A0ABS6LK69</accession>
<protein>
    <submittedName>
        <fullName evidence="2">FRG domain-containing protein</fullName>
    </submittedName>
</protein>
<dbReference type="RefSeq" id="WP_217150527.1">
    <property type="nucleotide sequence ID" value="NZ_JAFMOY010000131.1"/>
</dbReference>
<proteinExistence type="predicted"/>
<dbReference type="Proteomes" id="UP000739284">
    <property type="component" value="Unassembled WGS sequence"/>
</dbReference>
<dbReference type="InterPro" id="IPR014966">
    <property type="entry name" value="FRG-dom"/>
</dbReference>
<dbReference type="EMBL" id="JAFMOY010000131">
    <property type="protein sequence ID" value="MBU9847138.1"/>
    <property type="molecule type" value="Genomic_DNA"/>
</dbReference>
<dbReference type="Pfam" id="PF08867">
    <property type="entry name" value="FRG"/>
    <property type="match status" value="1"/>
</dbReference>
<comment type="caution">
    <text evidence="2">The sequence shown here is derived from an EMBL/GenBank/DDBJ whole genome shotgun (WGS) entry which is preliminary data.</text>
</comment>
<feature type="domain" description="FRG" evidence="1">
    <location>
        <begin position="26"/>
        <end position="130"/>
    </location>
</feature>
<keyword evidence="3" id="KW-1185">Reference proteome</keyword>
<name>A0ABS6LK69_9GAMM</name>
<dbReference type="SMART" id="SM00901">
    <property type="entry name" value="FRG"/>
    <property type="match status" value="1"/>
</dbReference>
<evidence type="ECO:0000259" key="1">
    <source>
        <dbReference type="SMART" id="SM00901"/>
    </source>
</evidence>
<organism evidence="2 3">
    <name type="scientific">Rahnella ecdela</name>
    <dbReference type="NCBI Taxonomy" id="2816250"/>
    <lineage>
        <taxon>Bacteria</taxon>
        <taxon>Pseudomonadati</taxon>
        <taxon>Pseudomonadota</taxon>
        <taxon>Gammaproteobacteria</taxon>
        <taxon>Enterobacterales</taxon>
        <taxon>Yersiniaceae</taxon>
        <taxon>Rahnella</taxon>
    </lineage>
</organism>